<name>A0AAD8Z413_9TELE</name>
<gene>
    <name evidence="2" type="ORF">P4O66_002118</name>
</gene>
<dbReference type="Proteomes" id="UP001239994">
    <property type="component" value="Unassembled WGS sequence"/>
</dbReference>
<protein>
    <submittedName>
        <fullName evidence="2">Uncharacterized protein</fullName>
    </submittedName>
</protein>
<dbReference type="EMBL" id="JAROKS010000020">
    <property type="protein sequence ID" value="KAK1791081.1"/>
    <property type="molecule type" value="Genomic_DNA"/>
</dbReference>
<accession>A0AAD8Z413</accession>
<comment type="caution">
    <text evidence="2">The sequence shown here is derived from an EMBL/GenBank/DDBJ whole genome shotgun (WGS) entry which is preliminary data.</text>
</comment>
<evidence type="ECO:0000313" key="3">
    <source>
        <dbReference type="Proteomes" id="UP001239994"/>
    </source>
</evidence>
<reference evidence="2" key="1">
    <citation type="submission" date="2023-03" db="EMBL/GenBank/DDBJ databases">
        <title>Electrophorus voltai genome.</title>
        <authorList>
            <person name="Bian C."/>
        </authorList>
    </citation>
    <scope>NUCLEOTIDE SEQUENCE</scope>
    <source>
        <strain evidence="2">CB-2022</strain>
        <tissue evidence="2">Muscle</tissue>
    </source>
</reference>
<dbReference type="AlphaFoldDB" id="A0AAD8Z413"/>
<evidence type="ECO:0000256" key="1">
    <source>
        <dbReference type="SAM" id="MobiDB-lite"/>
    </source>
</evidence>
<keyword evidence="3" id="KW-1185">Reference proteome</keyword>
<proteinExistence type="predicted"/>
<organism evidence="2 3">
    <name type="scientific">Electrophorus voltai</name>
    <dbReference type="NCBI Taxonomy" id="2609070"/>
    <lineage>
        <taxon>Eukaryota</taxon>
        <taxon>Metazoa</taxon>
        <taxon>Chordata</taxon>
        <taxon>Craniata</taxon>
        <taxon>Vertebrata</taxon>
        <taxon>Euteleostomi</taxon>
        <taxon>Actinopterygii</taxon>
        <taxon>Neopterygii</taxon>
        <taxon>Teleostei</taxon>
        <taxon>Ostariophysi</taxon>
        <taxon>Gymnotiformes</taxon>
        <taxon>Gymnotoidei</taxon>
        <taxon>Gymnotidae</taxon>
        <taxon>Electrophorus</taxon>
    </lineage>
</organism>
<feature type="region of interest" description="Disordered" evidence="1">
    <location>
        <begin position="80"/>
        <end position="112"/>
    </location>
</feature>
<evidence type="ECO:0000313" key="2">
    <source>
        <dbReference type="EMBL" id="KAK1791081.1"/>
    </source>
</evidence>
<sequence>MCEPNRGGAVMGTVPRGSASPLLRCPVSVMHSSCSKPSRALVRRFLFGARGRPPETTQSSGGVACTTTISVSTLNGVRKTRAAPQGHHSTTTAPPVHHDNNSPAQSRDAAAHSTTQANIAEVCYAEKLSGPVVLSRCPVIMSLYRTCSMSRHDAVVSTLWA</sequence>